<dbReference type="Proteomes" id="UP000799118">
    <property type="component" value="Unassembled WGS sequence"/>
</dbReference>
<reference evidence="1" key="1">
    <citation type="journal article" date="2019" name="Environ. Microbiol.">
        <title>Fungal ecological strategies reflected in gene transcription - a case study of two litter decomposers.</title>
        <authorList>
            <person name="Barbi F."/>
            <person name="Kohler A."/>
            <person name="Barry K."/>
            <person name="Baskaran P."/>
            <person name="Daum C."/>
            <person name="Fauchery L."/>
            <person name="Ihrmark K."/>
            <person name="Kuo A."/>
            <person name="LaButti K."/>
            <person name="Lipzen A."/>
            <person name="Morin E."/>
            <person name="Grigoriev I.V."/>
            <person name="Henrissat B."/>
            <person name="Lindahl B."/>
            <person name="Martin F."/>
        </authorList>
    </citation>
    <scope>NUCLEOTIDE SEQUENCE</scope>
    <source>
        <strain evidence="1">JB14</strain>
    </source>
</reference>
<evidence type="ECO:0000313" key="2">
    <source>
        <dbReference type="Proteomes" id="UP000799118"/>
    </source>
</evidence>
<protein>
    <recommendedName>
        <fullName evidence="3">Carboxylesterase type B domain-containing protein</fullName>
    </recommendedName>
</protein>
<organism evidence="1 2">
    <name type="scientific">Gymnopus androsaceus JB14</name>
    <dbReference type="NCBI Taxonomy" id="1447944"/>
    <lineage>
        <taxon>Eukaryota</taxon>
        <taxon>Fungi</taxon>
        <taxon>Dikarya</taxon>
        <taxon>Basidiomycota</taxon>
        <taxon>Agaricomycotina</taxon>
        <taxon>Agaricomycetes</taxon>
        <taxon>Agaricomycetidae</taxon>
        <taxon>Agaricales</taxon>
        <taxon>Marasmiineae</taxon>
        <taxon>Omphalotaceae</taxon>
        <taxon>Gymnopus</taxon>
    </lineage>
</organism>
<dbReference type="AlphaFoldDB" id="A0A6A4GAA3"/>
<gene>
    <name evidence="1" type="ORF">BT96DRAFT_1010741</name>
</gene>
<dbReference type="EMBL" id="ML771642">
    <property type="protein sequence ID" value="KAE9382385.1"/>
    <property type="molecule type" value="Genomic_DNA"/>
</dbReference>
<keyword evidence="2" id="KW-1185">Reference proteome</keyword>
<evidence type="ECO:0008006" key="3">
    <source>
        <dbReference type="Google" id="ProtNLM"/>
    </source>
</evidence>
<name>A0A6A4GAA3_9AGAR</name>
<sequence>MVFGTYNLSSDSSAFVIETGIQAPSTSTEIALSKTPVQSAWVAFAQDPQNGLPSLGWPVYNASANSSTIATLGNYLNATGWSFTESAVMLCVQRSARSRIYLRPSRVVPEVGRIDIARLSQLRTCSSSINTGAWS</sequence>
<accession>A0A6A4GAA3</accession>
<evidence type="ECO:0000313" key="1">
    <source>
        <dbReference type="EMBL" id="KAE9382385.1"/>
    </source>
</evidence>
<dbReference type="OrthoDB" id="408631at2759"/>
<proteinExistence type="predicted"/>